<dbReference type="AlphaFoldDB" id="A0A3P8BZJ4"/>
<feature type="region of interest" description="Disordered" evidence="1">
    <location>
        <begin position="252"/>
        <end position="339"/>
    </location>
</feature>
<reference evidence="3 4" key="1">
    <citation type="submission" date="2018-11" db="EMBL/GenBank/DDBJ databases">
        <authorList>
            <consortium name="Pathogen Informatics"/>
        </authorList>
    </citation>
    <scope>NUCLEOTIDE SEQUENCE [LARGE SCALE GENOMIC DNA]</scope>
</reference>
<dbReference type="InterPro" id="IPR035979">
    <property type="entry name" value="RBD_domain_sf"/>
</dbReference>
<dbReference type="OrthoDB" id="48651at2759"/>
<dbReference type="Gene3D" id="3.30.70.330">
    <property type="match status" value="1"/>
</dbReference>
<dbReference type="SUPFAM" id="SSF54928">
    <property type="entry name" value="RNA-binding domain, RBD"/>
    <property type="match status" value="1"/>
</dbReference>
<dbReference type="InterPro" id="IPR012677">
    <property type="entry name" value="Nucleotide-bd_a/b_plait_sf"/>
</dbReference>
<evidence type="ECO:0000313" key="3">
    <source>
        <dbReference type="EMBL" id="VDO78005.1"/>
    </source>
</evidence>
<evidence type="ECO:0000313" key="5">
    <source>
        <dbReference type="WBParaSite" id="HPBE_0000882601-mRNA-1"/>
    </source>
</evidence>
<organism evidence="3">
    <name type="scientific">Heligmosomoides polygyrus</name>
    <name type="common">Parasitic roundworm</name>
    <dbReference type="NCBI Taxonomy" id="6339"/>
    <lineage>
        <taxon>Eukaryota</taxon>
        <taxon>Metazoa</taxon>
        <taxon>Ecdysozoa</taxon>
        <taxon>Nematoda</taxon>
        <taxon>Chromadorea</taxon>
        <taxon>Rhabditida</taxon>
        <taxon>Rhabditina</taxon>
        <taxon>Rhabditomorpha</taxon>
        <taxon>Strongyloidea</taxon>
        <taxon>Heligmosomidae</taxon>
        <taxon>Heligmosomoides</taxon>
    </lineage>
</organism>
<accession>A0A3P8BZJ4</accession>
<feature type="compositionally biased region" description="Basic and acidic residues" evidence="1">
    <location>
        <begin position="279"/>
        <end position="292"/>
    </location>
</feature>
<keyword evidence="2" id="KW-0812">Transmembrane</keyword>
<dbReference type="WBParaSite" id="HPBE_0000882601-mRNA-1">
    <property type="protein sequence ID" value="HPBE_0000882601-mRNA-1"/>
    <property type="gene ID" value="HPBE_0000882601"/>
</dbReference>
<feature type="compositionally biased region" description="Low complexity" evidence="1">
    <location>
        <begin position="315"/>
        <end position="325"/>
    </location>
</feature>
<evidence type="ECO:0000313" key="4">
    <source>
        <dbReference type="Proteomes" id="UP000050761"/>
    </source>
</evidence>
<dbReference type="GO" id="GO:0003676">
    <property type="term" value="F:nucleic acid binding"/>
    <property type="evidence" value="ECO:0007669"/>
    <property type="project" value="InterPro"/>
</dbReference>
<protein>
    <submittedName>
        <fullName evidence="5">RRM domain-containing protein</fullName>
    </submittedName>
</protein>
<reference evidence="5" key="2">
    <citation type="submission" date="2019-09" db="UniProtKB">
        <authorList>
            <consortium name="WormBaseParasite"/>
        </authorList>
    </citation>
    <scope>IDENTIFICATION</scope>
</reference>
<keyword evidence="2" id="KW-1133">Transmembrane helix</keyword>
<feature type="region of interest" description="Disordered" evidence="1">
    <location>
        <begin position="1"/>
        <end position="74"/>
    </location>
</feature>
<evidence type="ECO:0000256" key="2">
    <source>
        <dbReference type="SAM" id="Phobius"/>
    </source>
</evidence>
<sequence length="513" mass="57968">MSVNNPSDSGGGTDVAFANPPSMTEMDMGTMGAWAEIMAEEQMPAAATSEKNDENEAREQSVKEGEEEARKSEQQNFAVQVTNLPACTIEELYYHFGGDNVVRDVAFLTERRYAARLDLHTADGLKSAKELDGQQFRGRTLRVYELREEKVRERPSPQEYQSRQFSNDQAPYNRDNSSSRPYTSSNDYRGSTHFRGPPMSGGGGGGTFPRGYKNYNNYDEYNSMGRYPSGGQPYRGNGPYYQNTSYGGGGGGYAPRSRGMQNRGGYGGRGNYYGSQELQRSDSYHHDERDKAAPISRSRTESTAFDPDRRRMELSRTSSRLSTSTEEVDAPSQRVPPKKLTNKDIFGEAKPVDTSERLREIEAKQERERLLEQQKYKQRLLNMLRMPHRITIRINTEATMVTLPIMLLITSIIMLPRGLQFRRTDSMVRIILSMARANTLLNLIRMLRRFISNNGSKTLGLAVTGHIDFATQIHVAGALGDVPSRENRVLETRLFLMHIAFVRFCIRPSQSVY</sequence>
<proteinExistence type="predicted"/>
<keyword evidence="2" id="KW-0472">Membrane</keyword>
<feature type="compositionally biased region" description="Gly residues" evidence="1">
    <location>
        <begin position="262"/>
        <end position="271"/>
    </location>
</feature>
<evidence type="ECO:0000256" key="1">
    <source>
        <dbReference type="SAM" id="MobiDB-lite"/>
    </source>
</evidence>
<feature type="compositionally biased region" description="Gly residues" evidence="1">
    <location>
        <begin position="199"/>
        <end position="208"/>
    </location>
</feature>
<feature type="transmembrane region" description="Helical" evidence="2">
    <location>
        <begin position="394"/>
        <end position="415"/>
    </location>
</feature>
<gene>
    <name evidence="3" type="ORF">HPBE_LOCUS8827</name>
</gene>
<dbReference type="EMBL" id="UZAH01026264">
    <property type="protein sequence ID" value="VDO78005.1"/>
    <property type="molecule type" value="Genomic_DNA"/>
</dbReference>
<dbReference type="Proteomes" id="UP000050761">
    <property type="component" value="Unassembled WGS sequence"/>
</dbReference>
<feature type="region of interest" description="Disordered" evidence="1">
    <location>
        <begin position="148"/>
        <end position="208"/>
    </location>
</feature>
<keyword evidence="4" id="KW-1185">Reference proteome</keyword>
<name>A0A3P8BZJ4_HELPZ</name>
<feature type="compositionally biased region" description="Polar residues" evidence="1">
    <location>
        <begin position="158"/>
        <end position="189"/>
    </location>
</feature>
<feature type="compositionally biased region" description="Basic and acidic residues" evidence="1">
    <location>
        <begin position="50"/>
        <end position="73"/>
    </location>
</feature>